<feature type="region of interest" description="Disordered" evidence="6">
    <location>
        <begin position="703"/>
        <end position="723"/>
    </location>
</feature>
<evidence type="ECO:0000256" key="6">
    <source>
        <dbReference type="SAM" id="MobiDB-lite"/>
    </source>
</evidence>
<keyword evidence="1" id="KW-0479">Metal-binding</keyword>
<name>A0A4Y1R2B7_PRUDU</name>
<feature type="domain" description="B box-type" evidence="7">
    <location>
        <begin position="289"/>
        <end position="336"/>
    </location>
</feature>
<evidence type="ECO:0000256" key="3">
    <source>
        <dbReference type="ARBA" id="ARBA00022833"/>
    </source>
</evidence>
<evidence type="ECO:0000256" key="1">
    <source>
        <dbReference type="ARBA" id="ARBA00022723"/>
    </source>
</evidence>
<evidence type="ECO:0000256" key="4">
    <source>
        <dbReference type="PROSITE-ProRule" id="PRU00024"/>
    </source>
</evidence>
<dbReference type="GO" id="GO:0008270">
    <property type="term" value="F:zinc ion binding"/>
    <property type="evidence" value="ECO:0007669"/>
    <property type="project" value="UniProtKB-KW"/>
</dbReference>
<evidence type="ECO:0000313" key="8">
    <source>
        <dbReference type="EMBL" id="BBG98237.1"/>
    </source>
</evidence>
<keyword evidence="2 4" id="KW-0863">Zinc-finger</keyword>
<reference evidence="8" key="1">
    <citation type="journal article" date="2019" name="Science">
        <title>Mutation of a bHLH transcription factor allowed almond domestication.</title>
        <authorList>
            <person name="Sanchez-Perez R."/>
            <person name="Pavan S."/>
            <person name="Mazzeo R."/>
            <person name="Moldovan C."/>
            <person name="Aiese Cigliano R."/>
            <person name="Del Cueto J."/>
            <person name="Ricciardi F."/>
            <person name="Lotti C."/>
            <person name="Ricciardi L."/>
            <person name="Dicenta F."/>
            <person name="Lopez-Marques R.L."/>
            <person name="Lindberg Moller B."/>
        </authorList>
    </citation>
    <scope>NUCLEOTIDE SEQUENCE</scope>
</reference>
<feature type="domain" description="B box-type" evidence="7">
    <location>
        <begin position="332"/>
        <end position="375"/>
    </location>
</feature>
<dbReference type="CDD" id="cd19821">
    <property type="entry name" value="Bbox1_BBX-like"/>
    <property type="match status" value="1"/>
</dbReference>
<dbReference type="Pfam" id="PF11976">
    <property type="entry name" value="Rad60-SLD"/>
    <property type="match status" value="1"/>
</dbReference>
<dbReference type="SUPFAM" id="SSF54236">
    <property type="entry name" value="Ubiquitin-like"/>
    <property type="match status" value="1"/>
</dbReference>
<feature type="region of interest" description="Disordered" evidence="6">
    <location>
        <begin position="28"/>
        <end position="49"/>
    </location>
</feature>
<dbReference type="Gene3D" id="3.10.20.90">
    <property type="entry name" value="Phosphatidylinositol 3-kinase Catalytic Subunit, Chain A, domain 1"/>
    <property type="match status" value="1"/>
</dbReference>
<dbReference type="CDD" id="cd01763">
    <property type="entry name" value="Ubl_SUMO_like"/>
    <property type="match status" value="1"/>
</dbReference>
<dbReference type="SMART" id="SM00336">
    <property type="entry name" value="BBOX"/>
    <property type="match status" value="2"/>
</dbReference>
<dbReference type="PANTHER" id="PTHR47813">
    <property type="entry name" value="UBIQUITIN-LIKE SUPERFAMILY PROTEIN"/>
    <property type="match status" value="1"/>
</dbReference>
<feature type="compositionally biased region" description="Basic and acidic residues" evidence="6">
    <location>
        <begin position="711"/>
        <end position="722"/>
    </location>
</feature>
<keyword evidence="5" id="KW-0175">Coiled coil</keyword>
<protein>
    <submittedName>
        <fullName evidence="8">B-box zinc finger family protein</fullName>
    </submittedName>
</protein>
<organism evidence="8">
    <name type="scientific">Prunus dulcis</name>
    <name type="common">Almond</name>
    <name type="synonym">Amygdalus dulcis</name>
    <dbReference type="NCBI Taxonomy" id="3755"/>
    <lineage>
        <taxon>Eukaryota</taxon>
        <taxon>Viridiplantae</taxon>
        <taxon>Streptophyta</taxon>
        <taxon>Embryophyta</taxon>
        <taxon>Tracheophyta</taxon>
        <taxon>Spermatophyta</taxon>
        <taxon>Magnoliopsida</taxon>
        <taxon>eudicotyledons</taxon>
        <taxon>Gunneridae</taxon>
        <taxon>Pentapetalae</taxon>
        <taxon>rosids</taxon>
        <taxon>fabids</taxon>
        <taxon>Rosales</taxon>
        <taxon>Rosaceae</taxon>
        <taxon>Amygdaloideae</taxon>
        <taxon>Amygdaleae</taxon>
        <taxon>Prunus</taxon>
    </lineage>
</organism>
<gene>
    <name evidence="8" type="ORF">Prudu_007585</name>
</gene>
<feature type="coiled-coil region" evidence="5">
    <location>
        <begin position="92"/>
        <end position="119"/>
    </location>
</feature>
<keyword evidence="3" id="KW-0862">Zinc</keyword>
<dbReference type="PANTHER" id="PTHR47813:SF2">
    <property type="entry name" value="UBIQUITIN-LIKE SUPERFAMILY PROTEIN"/>
    <property type="match status" value="1"/>
</dbReference>
<dbReference type="InterPro" id="IPR029071">
    <property type="entry name" value="Ubiquitin-like_domsf"/>
</dbReference>
<dbReference type="PROSITE" id="PS50119">
    <property type="entry name" value="ZF_BBOX"/>
    <property type="match status" value="2"/>
</dbReference>
<evidence type="ECO:0000256" key="5">
    <source>
        <dbReference type="SAM" id="Coils"/>
    </source>
</evidence>
<accession>A0A4Y1R2B7</accession>
<sequence>MMEEFSEELEPLFDYRRVQPLNVVYLDDDDFDAPSASPPKRRKISDSAVEKVDDTVKAVNVIDCGDKEEEDWLPPPPKVSLDARLRGEDSTLRELRLKKQELASLAQSAENVMRAVEESVKKELSDSLKAVAEKPSKPRCERNKIVLSIQDKDGAKQFRIYVDDKFERLFKMYADKAKLDLKSLVFCFDGDKIGPAATPDALGMEDNDIIEVHITERTAIGGSRRDFGSHGSYISRALRVTRSLLFVSQSKGQLDNVDDDPVVQESHQEGSAEWGFQSFGGRSFCEVKKMKKLCEFCSVLRPVVYCKADAAHLCLSCDAKVHSANTLFNRHLRTILCNSCKYRSAYVQCLDHKMFMCRVCDITLHIASQHQKRAISSYTGCPSAKDFAAFWGFELNELDSSAHLDGILSTSCGSSCDSTAVNLDSCEQSCSQVEGFPAANSPTLAPGVDSEVGSSSQQYKILDLKRLQLTEGSSPSLLIRGKEQSDLSSSVHHTSGRFDNNLDQSLQHSEITRFRQRGSLLQDLKVDNSPFPFSQLEHVPPSSTAGLPLDTESFWQCRSPVESCQLWAQNMQDIGVCEELVCHDDFNMPDVDMTFQNFEELFGSDQDPTRALLDDKDVPYSSVLKYISLDKSDNGHARARMEHDASEVSSIFFNKVQNLEGSMDYCPCPIQPSSSTLSFCMSRFNAESSGTDCHESRLSPYIATGETSRNSPHDQEGGRFETRANAMTRYKEKKHSRLLVRKNRYPFRKGRADNVSGKKEEL</sequence>
<dbReference type="InterPro" id="IPR000315">
    <property type="entry name" value="Znf_B-box"/>
</dbReference>
<dbReference type="InterPro" id="IPR022617">
    <property type="entry name" value="Rad60/SUMO-like_dom"/>
</dbReference>
<proteinExistence type="predicted"/>
<evidence type="ECO:0000256" key="2">
    <source>
        <dbReference type="ARBA" id="ARBA00022771"/>
    </source>
</evidence>
<evidence type="ECO:0000259" key="7">
    <source>
        <dbReference type="PROSITE" id="PS50119"/>
    </source>
</evidence>
<dbReference type="AlphaFoldDB" id="A0A4Y1R2B7"/>
<dbReference type="InterPro" id="IPR049808">
    <property type="entry name" value="CONSTANS-like_Bbox1"/>
</dbReference>
<dbReference type="EMBL" id="AP019298">
    <property type="protein sequence ID" value="BBG98237.1"/>
    <property type="molecule type" value="Genomic_DNA"/>
</dbReference>